<gene>
    <name evidence="1" type="ORF">EVAR_26713_1</name>
</gene>
<name>A0A4C1ZVE8_EUMVA</name>
<dbReference type="AlphaFoldDB" id="A0A4C1ZVE8"/>
<accession>A0A4C1ZVE8</accession>
<dbReference type="Proteomes" id="UP000299102">
    <property type="component" value="Unassembled WGS sequence"/>
</dbReference>
<proteinExistence type="predicted"/>
<organism evidence="1 2">
    <name type="scientific">Eumeta variegata</name>
    <name type="common">Bagworm moth</name>
    <name type="synonym">Eumeta japonica</name>
    <dbReference type="NCBI Taxonomy" id="151549"/>
    <lineage>
        <taxon>Eukaryota</taxon>
        <taxon>Metazoa</taxon>
        <taxon>Ecdysozoa</taxon>
        <taxon>Arthropoda</taxon>
        <taxon>Hexapoda</taxon>
        <taxon>Insecta</taxon>
        <taxon>Pterygota</taxon>
        <taxon>Neoptera</taxon>
        <taxon>Endopterygota</taxon>
        <taxon>Lepidoptera</taxon>
        <taxon>Glossata</taxon>
        <taxon>Ditrysia</taxon>
        <taxon>Tineoidea</taxon>
        <taxon>Psychidae</taxon>
        <taxon>Oiketicinae</taxon>
        <taxon>Eumeta</taxon>
    </lineage>
</organism>
<keyword evidence="2" id="KW-1185">Reference proteome</keyword>
<sequence length="112" mass="12560">MDGRVSRLNSHSLDETKDVSVTSRLYECRISPVKPAHSRAATELATSRLYHIRNTPRAVCAGASMHRFIIKIAFSRYFNEPGAAAGAFAERATRTRLIYESSAETRARPRHL</sequence>
<comment type="caution">
    <text evidence="1">The sequence shown here is derived from an EMBL/GenBank/DDBJ whole genome shotgun (WGS) entry which is preliminary data.</text>
</comment>
<evidence type="ECO:0000313" key="2">
    <source>
        <dbReference type="Proteomes" id="UP000299102"/>
    </source>
</evidence>
<evidence type="ECO:0000313" key="1">
    <source>
        <dbReference type="EMBL" id="GBP90743.1"/>
    </source>
</evidence>
<reference evidence="1 2" key="1">
    <citation type="journal article" date="2019" name="Commun. Biol.">
        <title>The bagworm genome reveals a unique fibroin gene that provides high tensile strength.</title>
        <authorList>
            <person name="Kono N."/>
            <person name="Nakamura H."/>
            <person name="Ohtoshi R."/>
            <person name="Tomita M."/>
            <person name="Numata K."/>
            <person name="Arakawa K."/>
        </authorList>
    </citation>
    <scope>NUCLEOTIDE SEQUENCE [LARGE SCALE GENOMIC DNA]</scope>
</reference>
<protein>
    <submittedName>
        <fullName evidence="1">Uncharacterized protein</fullName>
    </submittedName>
</protein>
<dbReference type="EMBL" id="BGZK01002108">
    <property type="protein sequence ID" value="GBP90743.1"/>
    <property type="molecule type" value="Genomic_DNA"/>
</dbReference>